<evidence type="ECO:0000313" key="1">
    <source>
        <dbReference type="EMBL" id="QHS83996.1"/>
    </source>
</evidence>
<name>A0A6C0AWQ6_9ZZZZ</name>
<dbReference type="AlphaFoldDB" id="A0A6C0AWQ6"/>
<dbReference type="EMBL" id="MN738771">
    <property type="protein sequence ID" value="QHS83996.1"/>
    <property type="molecule type" value="Genomic_DNA"/>
</dbReference>
<organism evidence="1">
    <name type="scientific">viral metagenome</name>
    <dbReference type="NCBI Taxonomy" id="1070528"/>
    <lineage>
        <taxon>unclassified sequences</taxon>
        <taxon>metagenomes</taxon>
        <taxon>organismal metagenomes</taxon>
    </lineage>
</organism>
<sequence length="113" mass="13818">MVSQIFKLDFDNQILWNLLSSICEKKNEYYLINKESFKRGHLFSNSISDFYNEISSHYHHSKKHYLENAVTYKKFLTIIRQVCKNNNILFRSEIKYMKSTYEIIYYIYHNPKL</sequence>
<reference evidence="1" key="1">
    <citation type="journal article" date="2020" name="Nature">
        <title>Giant virus diversity and host interactions through global metagenomics.</title>
        <authorList>
            <person name="Schulz F."/>
            <person name="Roux S."/>
            <person name="Paez-Espino D."/>
            <person name="Jungbluth S."/>
            <person name="Walsh D.A."/>
            <person name="Denef V.J."/>
            <person name="McMahon K.D."/>
            <person name="Konstantinidis K.T."/>
            <person name="Eloe-Fadrosh E.A."/>
            <person name="Kyrpides N.C."/>
            <person name="Woyke T."/>
        </authorList>
    </citation>
    <scope>NUCLEOTIDE SEQUENCE</scope>
    <source>
        <strain evidence="1">GVMAG-S-ERX555965-48</strain>
    </source>
</reference>
<protein>
    <submittedName>
        <fullName evidence="1">Uncharacterized protein</fullName>
    </submittedName>
</protein>
<proteinExistence type="predicted"/>
<accession>A0A6C0AWQ6</accession>